<dbReference type="OrthoDB" id="9802489at2"/>
<accession>A0A8H9H964</accession>
<protein>
    <submittedName>
        <fullName evidence="2">Carboxymuconolactone decarboxylase</fullName>
    </submittedName>
</protein>
<dbReference type="RefSeq" id="WP_080461871.1">
    <property type="nucleotide sequence ID" value="NZ_BMNJ01000002.1"/>
</dbReference>
<reference evidence="2" key="1">
    <citation type="journal article" date="2014" name="Int. J. Syst. Evol. Microbiol.">
        <title>Complete genome sequence of Corynebacterium casei LMG S-19264T (=DSM 44701T), isolated from a smear-ripened cheese.</title>
        <authorList>
            <consortium name="US DOE Joint Genome Institute (JGI-PGF)"/>
            <person name="Walter F."/>
            <person name="Albersmeier A."/>
            <person name="Kalinowski J."/>
            <person name="Ruckert C."/>
        </authorList>
    </citation>
    <scope>NUCLEOTIDE SEQUENCE</scope>
    <source>
        <strain evidence="2">CGMCC 4.7372</strain>
    </source>
</reference>
<feature type="domain" description="Carboxymuconolactone decarboxylase-like" evidence="1">
    <location>
        <begin position="26"/>
        <end position="110"/>
    </location>
</feature>
<proteinExistence type="predicted"/>
<dbReference type="InterPro" id="IPR003779">
    <property type="entry name" value="CMD-like"/>
</dbReference>
<dbReference type="AlphaFoldDB" id="A0A8H9H964"/>
<dbReference type="InterPro" id="IPR029032">
    <property type="entry name" value="AhpD-like"/>
</dbReference>
<dbReference type="PANTHER" id="PTHR33570">
    <property type="entry name" value="4-CARBOXYMUCONOLACTONE DECARBOXYLASE FAMILY PROTEIN"/>
    <property type="match status" value="1"/>
</dbReference>
<name>A0A8H9H964_9ACTO</name>
<feature type="domain" description="Carboxymuconolactone decarboxylase-like" evidence="1">
    <location>
        <begin position="168"/>
        <end position="243"/>
    </location>
</feature>
<dbReference type="InterPro" id="IPR052512">
    <property type="entry name" value="4CMD/NDH-1_regulator"/>
</dbReference>
<gene>
    <name evidence="2" type="ORF">GCM10011612_07380</name>
</gene>
<keyword evidence="3" id="KW-1185">Reference proteome</keyword>
<dbReference type="GO" id="GO:0051920">
    <property type="term" value="F:peroxiredoxin activity"/>
    <property type="evidence" value="ECO:0007669"/>
    <property type="project" value="InterPro"/>
</dbReference>
<evidence type="ECO:0000313" key="2">
    <source>
        <dbReference type="EMBL" id="GGO96653.1"/>
    </source>
</evidence>
<dbReference type="PANTHER" id="PTHR33570:SF2">
    <property type="entry name" value="CARBOXYMUCONOLACTONE DECARBOXYLASE-LIKE DOMAIN-CONTAINING PROTEIN"/>
    <property type="match status" value="1"/>
</dbReference>
<dbReference type="SUPFAM" id="SSF69118">
    <property type="entry name" value="AhpD-like"/>
    <property type="match status" value="1"/>
</dbReference>
<comment type="caution">
    <text evidence="2">The sequence shown here is derived from an EMBL/GenBank/DDBJ whole genome shotgun (WGS) entry which is preliminary data.</text>
</comment>
<organism evidence="2 3">
    <name type="scientific">Actinomyces gaoshouyii</name>
    <dbReference type="NCBI Taxonomy" id="1960083"/>
    <lineage>
        <taxon>Bacteria</taxon>
        <taxon>Bacillati</taxon>
        <taxon>Actinomycetota</taxon>
        <taxon>Actinomycetes</taxon>
        <taxon>Actinomycetales</taxon>
        <taxon>Actinomycetaceae</taxon>
        <taxon>Actinomyces</taxon>
    </lineage>
</organism>
<sequence length="259" mass="27065">MALAPQAQETFTRLFGVPAKPHPTDPELYEILQNQIFGEVFSTGVLTDVEREIITVTVLGCLQALPQLRAHSAAALNAGATPLQLREALYQCAPYIGYPRALNAVAALDEVLAEQGVELPLPGAATVAPDDAQGRHSAGAAIQEPLYGTEIKEVLASLPAPFDAVAPELVTTACFGDYYSRGVLTIAEREIISLVAITAIGATAQLGAHIAGAVRAGNSLERVTAALVQALPYVGGPRALSALVLVAGYDESASHEAYR</sequence>
<dbReference type="Pfam" id="PF02627">
    <property type="entry name" value="CMD"/>
    <property type="match status" value="2"/>
</dbReference>
<dbReference type="Gene3D" id="1.20.1290.10">
    <property type="entry name" value="AhpD-like"/>
    <property type="match status" value="1"/>
</dbReference>
<evidence type="ECO:0000259" key="1">
    <source>
        <dbReference type="Pfam" id="PF02627"/>
    </source>
</evidence>
<dbReference type="Proteomes" id="UP000614239">
    <property type="component" value="Unassembled WGS sequence"/>
</dbReference>
<reference evidence="2" key="2">
    <citation type="submission" date="2020-09" db="EMBL/GenBank/DDBJ databases">
        <authorList>
            <person name="Sun Q."/>
            <person name="Zhou Y."/>
        </authorList>
    </citation>
    <scope>NUCLEOTIDE SEQUENCE</scope>
    <source>
        <strain evidence="2">CGMCC 4.7372</strain>
    </source>
</reference>
<dbReference type="EMBL" id="BMNJ01000002">
    <property type="protein sequence ID" value="GGO96653.1"/>
    <property type="molecule type" value="Genomic_DNA"/>
</dbReference>
<evidence type="ECO:0000313" key="3">
    <source>
        <dbReference type="Proteomes" id="UP000614239"/>
    </source>
</evidence>